<comment type="caution">
    <text evidence="1">The sequence shown here is derived from an EMBL/GenBank/DDBJ whole genome shotgun (WGS) entry which is preliminary data.</text>
</comment>
<name>A0A834TCV3_9FABA</name>
<dbReference type="EMBL" id="JAAIUW010000008">
    <property type="protein sequence ID" value="KAF7818725.1"/>
    <property type="molecule type" value="Genomic_DNA"/>
</dbReference>
<gene>
    <name evidence="1" type="ORF">G2W53_024180</name>
</gene>
<sequence length="23" mass="2557">MKLFGLLSSGLKVAERGTPHQMR</sequence>
<dbReference type="Proteomes" id="UP000634136">
    <property type="component" value="Unassembled WGS sequence"/>
</dbReference>
<organism evidence="1 2">
    <name type="scientific">Senna tora</name>
    <dbReference type="NCBI Taxonomy" id="362788"/>
    <lineage>
        <taxon>Eukaryota</taxon>
        <taxon>Viridiplantae</taxon>
        <taxon>Streptophyta</taxon>
        <taxon>Embryophyta</taxon>
        <taxon>Tracheophyta</taxon>
        <taxon>Spermatophyta</taxon>
        <taxon>Magnoliopsida</taxon>
        <taxon>eudicotyledons</taxon>
        <taxon>Gunneridae</taxon>
        <taxon>Pentapetalae</taxon>
        <taxon>rosids</taxon>
        <taxon>fabids</taxon>
        <taxon>Fabales</taxon>
        <taxon>Fabaceae</taxon>
        <taxon>Caesalpinioideae</taxon>
        <taxon>Cassia clade</taxon>
        <taxon>Senna</taxon>
    </lineage>
</organism>
<reference evidence="1" key="1">
    <citation type="submission" date="2020-09" db="EMBL/GenBank/DDBJ databases">
        <title>Genome-Enabled Discovery of Anthraquinone Biosynthesis in Senna tora.</title>
        <authorList>
            <person name="Kang S.-H."/>
            <person name="Pandey R.P."/>
            <person name="Lee C.-M."/>
            <person name="Sim J.-S."/>
            <person name="Jeong J.-T."/>
            <person name="Choi B.-S."/>
            <person name="Jung M."/>
            <person name="Ginzburg D."/>
            <person name="Zhao K."/>
            <person name="Won S.Y."/>
            <person name="Oh T.-J."/>
            <person name="Yu Y."/>
            <person name="Kim N.-H."/>
            <person name="Lee O.R."/>
            <person name="Lee T.-H."/>
            <person name="Bashyal P."/>
            <person name="Kim T.-S."/>
            <person name="Lee W.-H."/>
            <person name="Kawkins C."/>
            <person name="Kim C.-K."/>
            <person name="Kim J.S."/>
            <person name="Ahn B.O."/>
            <person name="Rhee S.Y."/>
            <person name="Sohng J.K."/>
        </authorList>
    </citation>
    <scope>NUCLEOTIDE SEQUENCE</scope>
    <source>
        <tissue evidence="1">Leaf</tissue>
    </source>
</reference>
<dbReference type="AlphaFoldDB" id="A0A834TCV3"/>
<evidence type="ECO:0000313" key="2">
    <source>
        <dbReference type="Proteomes" id="UP000634136"/>
    </source>
</evidence>
<evidence type="ECO:0000313" key="1">
    <source>
        <dbReference type="EMBL" id="KAF7818725.1"/>
    </source>
</evidence>
<proteinExistence type="predicted"/>
<keyword evidence="2" id="KW-1185">Reference proteome</keyword>
<protein>
    <submittedName>
        <fullName evidence="1">Uncharacterized protein</fullName>
    </submittedName>
</protein>
<accession>A0A834TCV3</accession>